<evidence type="ECO:0000313" key="2">
    <source>
        <dbReference type="EMBL" id="KAJ8452346.1"/>
    </source>
</evidence>
<feature type="compositionally biased region" description="Gly residues" evidence="1">
    <location>
        <begin position="73"/>
        <end position="84"/>
    </location>
</feature>
<protein>
    <submittedName>
        <fullName evidence="2">Uncharacterized protein</fullName>
    </submittedName>
</protein>
<feature type="compositionally biased region" description="Gly residues" evidence="1">
    <location>
        <begin position="41"/>
        <end position="52"/>
    </location>
</feature>
<proteinExistence type="predicted"/>
<feature type="region of interest" description="Disordered" evidence="1">
    <location>
        <begin position="41"/>
        <end position="84"/>
    </location>
</feature>
<sequence length="155" mass="15798">MPFTLAFTATMGVVNRVHSNTTDNRAASEPPALTSLAELLGGMGGVRHGPNGGSAPSVDQLLDAGGESDEDAAGGGGLLEDLGGGSGGADELAAFARAELDVVDEGANSHHGDGHATSDLGREAAELMVEKVRRRVVLTAERARKRAMVVAQRGR</sequence>
<dbReference type="Proteomes" id="UP001153076">
    <property type="component" value="Unassembled WGS sequence"/>
</dbReference>
<reference evidence="2" key="1">
    <citation type="submission" date="2022-04" db="EMBL/GenBank/DDBJ databases">
        <title>Carnegiea gigantea Genome sequencing and assembly v2.</title>
        <authorList>
            <person name="Copetti D."/>
            <person name="Sanderson M.J."/>
            <person name="Burquez A."/>
            <person name="Wojciechowski M.F."/>
        </authorList>
    </citation>
    <scope>NUCLEOTIDE SEQUENCE</scope>
    <source>
        <strain evidence="2">SGP5-SGP5p</strain>
        <tissue evidence="2">Aerial part</tissue>
    </source>
</reference>
<evidence type="ECO:0000256" key="1">
    <source>
        <dbReference type="SAM" id="MobiDB-lite"/>
    </source>
</evidence>
<evidence type="ECO:0000313" key="3">
    <source>
        <dbReference type="Proteomes" id="UP001153076"/>
    </source>
</evidence>
<dbReference type="AlphaFoldDB" id="A0A9Q1L0V5"/>
<keyword evidence="3" id="KW-1185">Reference proteome</keyword>
<dbReference type="EMBL" id="JAKOGI010000005">
    <property type="protein sequence ID" value="KAJ8452346.1"/>
    <property type="molecule type" value="Genomic_DNA"/>
</dbReference>
<accession>A0A9Q1L0V5</accession>
<gene>
    <name evidence="2" type="ORF">Cgig2_006151</name>
</gene>
<name>A0A9Q1L0V5_9CARY</name>
<comment type="caution">
    <text evidence="2">The sequence shown here is derived from an EMBL/GenBank/DDBJ whole genome shotgun (WGS) entry which is preliminary data.</text>
</comment>
<organism evidence="2 3">
    <name type="scientific">Carnegiea gigantea</name>
    <dbReference type="NCBI Taxonomy" id="171969"/>
    <lineage>
        <taxon>Eukaryota</taxon>
        <taxon>Viridiplantae</taxon>
        <taxon>Streptophyta</taxon>
        <taxon>Embryophyta</taxon>
        <taxon>Tracheophyta</taxon>
        <taxon>Spermatophyta</taxon>
        <taxon>Magnoliopsida</taxon>
        <taxon>eudicotyledons</taxon>
        <taxon>Gunneridae</taxon>
        <taxon>Pentapetalae</taxon>
        <taxon>Caryophyllales</taxon>
        <taxon>Cactineae</taxon>
        <taxon>Cactaceae</taxon>
        <taxon>Cactoideae</taxon>
        <taxon>Echinocereeae</taxon>
        <taxon>Carnegiea</taxon>
    </lineage>
</organism>